<proteinExistence type="predicted"/>
<accession>X1F4N7</accession>
<gene>
    <name evidence="1" type="ORF">S03H2_13804</name>
</gene>
<comment type="caution">
    <text evidence="1">The sequence shown here is derived from an EMBL/GenBank/DDBJ whole genome shotgun (WGS) entry which is preliminary data.</text>
</comment>
<dbReference type="EMBL" id="BARU01007001">
    <property type="protein sequence ID" value="GAH39912.1"/>
    <property type="molecule type" value="Genomic_DNA"/>
</dbReference>
<feature type="non-terminal residue" evidence="1">
    <location>
        <position position="1"/>
    </location>
</feature>
<dbReference type="AlphaFoldDB" id="X1F4N7"/>
<name>X1F4N7_9ZZZZ</name>
<sequence>DRLQRVLGNAKLAKRSKEVAERIDQLTHQINTLLRIQNLFAIKRYELQKLLAESQLGKDHYEAMITIRDMFRDRQDIKDEKIIHHVVLDVYKLSLDLIRRCLKSGKDYTFTVHKAIETAIDTRRYLSTDFNYKNNDSKAETLSEILSDIFCETAYPRPNISKERWKNILVEAIKAIIYGIAASSVYQMLYHMYSSQNPTAMQDAYNKIYRKSFNEVKKRGIYDQLTRITGDEKDTDTLTSLLFGITFNH</sequence>
<reference evidence="1" key="1">
    <citation type="journal article" date="2014" name="Front. Microbiol.">
        <title>High frequency of phylogenetically diverse reductive dehalogenase-homologous genes in deep subseafloor sedimentary metagenomes.</title>
        <authorList>
            <person name="Kawai M."/>
            <person name="Futagami T."/>
            <person name="Toyoda A."/>
            <person name="Takaki Y."/>
            <person name="Nishi S."/>
            <person name="Hori S."/>
            <person name="Arai W."/>
            <person name="Tsubouchi T."/>
            <person name="Morono Y."/>
            <person name="Uchiyama I."/>
            <person name="Ito T."/>
            <person name="Fujiyama A."/>
            <person name="Inagaki F."/>
            <person name="Takami H."/>
        </authorList>
    </citation>
    <scope>NUCLEOTIDE SEQUENCE</scope>
    <source>
        <strain evidence="1">Expedition CK06-06</strain>
    </source>
</reference>
<organism evidence="1">
    <name type="scientific">marine sediment metagenome</name>
    <dbReference type="NCBI Taxonomy" id="412755"/>
    <lineage>
        <taxon>unclassified sequences</taxon>
        <taxon>metagenomes</taxon>
        <taxon>ecological metagenomes</taxon>
    </lineage>
</organism>
<evidence type="ECO:0000313" key="1">
    <source>
        <dbReference type="EMBL" id="GAH39912.1"/>
    </source>
</evidence>
<protein>
    <submittedName>
        <fullName evidence="1">Uncharacterized protein</fullName>
    </submittedName>
</protein>